<evidence type="ECO:0000256" key="3">
    <source>
        <dbReference type="ARBA" id="ARBA00022452"/>
    </source>
</evidence>
<evidence type="ECO:0000256" key="2">
    <source>
        <dbReference type="ARBA" id="ARBA00022448"/>
    </source>
</evidence>
<evidence type="ECO:0000313" key="15">
    <source>
        <dbReference type="Proteomes" id="UP001501411"/>
    </source>
</evidence>
<evidence type="ECO:0000256" key="5">
    <source>
        <dbReference type="ARBA" id="ARBA00022729"/>
    </source>
</evidence>
<evidence type="ECO:0000256" key="6">
    <source>
        <dbReference type="ARBA" id="ARBA00023077"/>
    </source>
</evidence>
<proteinExistence type="inferred from homology"/>
<evidence type="ECO:0000256" key="9">
    <source>
        <dbReference type="ARBA" id="ARBA00023237"/>
    </source>
</evidence>
<dbReference type="Gene3D" id="2.40.170.20">
    <property type="entry name" value="TonB-dependent receptor, beta-barrel domain"/>
    <property type="match status" value="1"/>
</dbReference>
<dbReference type="InterPro" id="IPR037066">
    <property type="entry name" value="Plug_dom_sf"/>
</dbReference>
<dbReference type="InterPro" id="IPR023997">
    <property type="entry name" value="TonB-dep_OMP_SusC/RagA_CS"/>
</dbReference>
<evidence type="ECO:0000256" key="11">
    <source>
        <dbReference type="RuleBase" id="RU003357"/>
    </source>
</evidence>
<evidence type="ECO:0000256" key="1">
    <source>
        <dbReference type="ARBA" id="ARBA00004571"/>
    </source>
</evidence>
<dbReference type="SUPFAM" id="SSF56935">
    <property type="entry name" value="Porins"/>
    <property type="match status" value="1"/>
</dbReference>
<dbReference type="PROSITE" id="PS52016">
    <property type="entry name" value="TONB_DEPENDENT_REC_3"/>
    <property type="match status" value="1"/>
</dbReference>
<keyword evidence="6 11" id="KW-0798">TonB box</keyword>
<gene>
    <name evidence="14" type="ORF">GCM10023231_31930</name>
</gene>
<comment type="caution">
    <text evidence="14">The sequence shown here is derived from an EMBL/GenBank/DDBJ whole genome shotgun (WGS) entry which is preliminary data.</text>
</comment>
<evidence type="ECO:0000256" key="4">
    <source>
        <dbReference type="ARBA" id="ARBA00022692"/>
    </source>
</evidence>
<organism evidence="14 15">
    <name type="scientific">Olivibacter ginsenosidimutans</name>
    <dbReference type="NCBI Taxonomy" id="1176537"/>
    <lineage>
        <taxon>Bacteria</taxon>
        <taxon>Pseudomonadati</taxon>
        <taxon>Bacteroidota</taxon>
        <taxon>Sphingobacteriia</taxon>
        <taxon>Sphingobacteriales</taxon>
        <taxon>Sphingobacteriaceae</taxon>
        <taxon>Olivibacter</taxon>
    </lineage>
</organism>
<keyword evidence="15" id="KW-1185">Reference proteome</keyword>
<dbReference type="NCBIfam" id="TIGR04057">
    <property type="entry name" value="SusC_RagA_signa"/>
    <property type="match status" value="1"/>
</dbReference>
<protein>
    <submittedName>
        <fullName evidence="14">TonB-dependent receptor</fullName>
    </submittedName>
</protein>
<accession>A0ABP9BZ72</accession>
<dbReference type="Pfam" id="PF07715">
    <property type="entry name" value="Plug"/>
    <property type="match status" value="1"/>
</dbReference>
<dbReference type="EMBL" id="BAABIQ010000041">
    <property type="protein sequence ID" value="GAA4800769.1"/>
    <property type="molecule type" value="Genomic_DNA"/>
</dbReference>
<feature type="domain" description="TonB-dependent receptor plug" evidence="13">
    <location>
        <begin position="227"/>
        <end position="354"/>
    </location>
</feature>
<dbReference type="InterPro" id="IPR008969">
    <property type="entry name" value="CarboxyPept-like_regulatory"/>
</dbReference>
<dbReference type="Pfam" id="PF00593">
    <property type="entry name" value="TonB_dep_Rec_b-barrel"/>
    <property type="match status" value="1"/>
</dbReference>
<dbReference type="PANTHER" id="PTHR30069">
    <property type="entry name" value="TONB-DEPENDENT OUTER MEMBRANE RECEPTOR"/>
    <property type="match status" value="1"/>
</dbReference>
<dbReference type="SUPFAM" id="SSF49464">
    <property type="entry name" value="Carboxypeptidase regulatory domain-like"/>
    <property type="match status" value="1"/>
</dbReference>
<keyword evidence="7 10" id="KW-0472">Membrane</keyword>
<evidence type="ECO:0000256" key="8">
    <source>
        <dbReference type="ARBA" id="ARBA00023170"/>
    </source>
</evidence>
<dbReference type="Pfam" id="PF13715">
    <property type="entry name" value="CarbopepD_reg_2"/>
    <property type="match status" value="1"/>
</dbReference>
<keyword evidence="4 10" id="KW-0812">Transmembrane</keyword>
<dbReference type="InterPro" id="IPR023996">
    <property type="entry name" value="TonB-dep_OMP_SusC/RagA"/>
</dbReference>
<keyword evidence="3 10" id="KW-1134">Transmembrane beta strand</keyword>
<keyword evidence="5" id="KW-0732">Signal</keyword>
<keyword evidence="8 14" id="KW-0675">Receptor</keyword>
<evidence type="ECO:0000256" key="10">
    <source>
        <dbReference type="PROSITE-ProRule" id="PRU01360"/>
    </source>
</evidence>
<dbReference type="NCBIfam" id="TIGR04056">
    <property type="entry name" value="OMP_RagA_SusC"/>
    <property type="match status" value="1"/>
</dbReference>
<dbReference type="Gene3D" id="2.60.40.1120">
    <property type="entry name" value="Carboxypeptidase-like, regulatory domain"/>
    <property type="match status" value="1"/>
</dbReference>
<keyword evidence="9 10" id="KW-0998">Cell outer membrane</keyword>
<feature type="domain" description="TonB-dependent receptor-like beta-barrel" evidence="12">
    <location>
        <begin position="554"/>
        <end position="1093"/>
    </location>
</feature>
<dbReference type="InterPro" id="IPR039426">
    <property type="entry name" value="TonB-dep_rcpt-like"/>
</dbReference>
<evidence type="ECO:0000259" key="12">
    <source>
        <dbReference type="Pfam" id="PF00593"/>
    </source>
</evidence>
<comment type="subcellular location">
    <subcellularLocation>
        <location evidence="1 10">Cell outer membrane</location>
        <topology evidence="1 10">Multi-pass membrane protein</topology>
    </subcellularLocation>
</comment>
<evidence type="ECO:0000313" key="14">
    <source>
        <dbReference type="EMBL" id="GAA4800769.1"/>
    </source>
</evidence>
<dbReference type="InterPro" id="IPR036942">
    <property type="entry name" value="Beta-barrel_TonB_sf"/>
</dbReference>
<dbReference type="InterPro" id="IPR012910">
    <property type="entry name" value="Plug_dom"/>
</dbReference>
<keyword evidence="2 10" id="KW-0813">Transport</keyword>
<dbReference type="InterPro" id="IPR000531">
    <property type="entry name" value="Beta-barrel_TonB"/>
</dbReference>
<dbReference type="Gene3D" id="2.170.130.10">
    <property type="entry name" value="TonB-dependent receptor, plug domain"/>
    <property type="match status" value="1"/>
</dbReference>
<sequence>MLIKLPSYYNGTFRAYVLKTLKIMKLTCFLLMIFIFQSHADSLAQYLTIKKDKTNLREIFKDIQNQTGYSVIYSVQYVQNIPPISVSLDHEPLEPALRKILADKGLDFVIANKEIVVKVKDTSLADKSFAMVPAIQQAISGKIQDENNNPLVGAAVHVVGSQQGASTDQNGRFVLQQVSKNATLRITHVGYETLEIAAGGDLEHIVLRMTDAKLDEVVVVGYGSLRRRDVTGSVVSLSPKDLNAVNSISADQMLQGRAPGVQITQSSHAPGGGSTIRIRGIGSINAGNEPLYVIDGVPIDNRATADSKGSSSFSGDLPPSNPLNIINSADIASIEILKDASATAIYGSRGANGVILITTKTGGGAFTANLNSTFGTNEVARKIDVLTTDEYIRVMNDLAKDRGGNPVFDDAFIASVGAGTDWQQALFKKGHSENHNLSLSGGVGKSNYYTSLGYTNQIGIIPNTRYQRLQGRLNFEHTVSERFKFGFNFNTSQENNYSVPVNGFAINQDADAINSALNTPPIFPIRNPDGTYYRPESGEPISVTLDNPLAIVEGQRATDRINRTLANFFGEYTLIPGLKARINIGSDRSNKRRDLYLSRISQVGNSVDGSASVQSGELNNFLVEALLTYNKTIQQDHTLHLVAGATVQQFDERTVGVGTKGFASDVIGTNNLGLGTVEFNTAGSYFGRRRLLSYLARANYGFQNKYLFTGTIRADGSSNFGANNRFGLFPSFSAAWNLTEEDFLKQASSISVLKLRLGWGQIGNDDIGIGTSLSTYAGSGNVVLGGALQTAIAPARIPNPNLKWETSQQTNIGLDFGFFNSRISGSVEYFIKTNKDLLFNLPIPSSSGFAIYTDNIGKISNKGIELYVTSDNITGTFGWRSTFNLTKITNKVDNLGSINEYVPSNEPTTLVRPGAALFSYFGYRSVGIFQTAEEISASAQPNAKPGDPKWDDINNDKVINERDRVILGNPYPDLNIGFSNDFTYKNFALKIFFEGAFGADLFHWQTVDALYANDPYRNRMAAPLLNRWTPENPTNEWPSSVSIAQLQYSKTNSFTILDASYIRLKNVQLSYQIPLKNTKAIKGIQVSLSGQNLALFTDYPGFDPDVNATGTGNIRYDRNAYPASRTYMLGLNVNF</sequence>
<name>A0ABP9BZ72_9SPHI</name>
<comment type="similarity">
    <text evidence="10 11">Belongs to the TonB-dependent receptor family.</text>
</comment>
<dbReference type="PANTHER" id="PTHR30069:SF29">
    <property type="entry name" value="HEMOGLOBIN AND HEMOGLOBIN-HAPTOGLOBIN-BINDING PROTEIN 1-RELATED"/>
    <property type="match status" value="1"/>
</dbReference>
<evidence type="ECO:0000259" key="13">
    <source>
        <dbReference type="Pfam" id="PF07715"/>
    </source>
</evidence>
<reference evidence="15" key="1">
    <citation type="journal article" date="2019" name="Int. J. Syst. Evol. Microbiol.">
        <title>The Global Catalogue of Microorganisms (GCM) 10K type strain sequencing project: providing services to taxonomists for standard genome sequencing and annotation.</title>
        <authorList>
            <consortium name="The Broad Institute Genomics Platform"/>
            <consortium name="The Broad Institute Genome Sequencing Center for Infectious Disease"/>
            <person name="Wu L."/>
            <person name="Ma J."/>
        </authorList>
    </citation>
    <scope>NUCLEOTIDE SEQUENCE [LARGE SCALE GENOMIC DNA]</scope>
    <source>
        <strain evidence="15">JCM 18200</strain>
    </source>
</reference>
<dbReference type="Proteomes" id="UP001501411">
    <property type="component" value="Unassembled WGS sequence"/>
</dbReference>
<evidence type="ECO:0000256" key="7">
    <source>
        <dbReference type="ARBA" id="ARBA00023136"/>
    </source>
</evidence>